<reference evidence="8 9" key="1">
    <citation type="submission" date="2023-05" db="EMBL/GenBank/DDBJ databases">
        <title>A 100% complete, gapless, phased diploid assembly of the Scenedesmus obliquus UTEX 3031 genome.</title>
        <authorList>
            <person name="Biondi T.C."/>
            <person name="Hanschen E.R."/>
            <person name="Kwon T."/>
            <person name="Eng W."/>
            <person name="Kruse C.P.S."/>
            <person name="Koehler S.I."/>
            <person name="Kunde Y."/>
            <person name="Gleasner C.D."/>
            <person name="You Mak K.T."/>
            <person name="Polle J."/>
            <person name="Hovde B.T."/>
            <person name="Starkenburg S.R."/>
        </authorList>
    </citation>
    <scope>NUCLEOTIDE SEQUENCE [LARGE SCALE GENOMIC DNA]</scope>
    <source>
        <strain evidence="8 9">DOE0152z</strain>
    </source>
</reference>
<feature type="region of interest" description="Disordered" evidence="7">
    <location>
        <begin position="368"/>
        <end position="410"/>
    </location>
</feature>
<accession>A0ABY8TPP7</accession>
<feature type="region of interest" description="Disordered" evidence="7">
    <location>
        <begin position="446"/>
        <end position="472"/>
    </location>
</feature>
<evidence type="ECO:0000313" key="9">
    <source>
        <dbReference type="Proteomes" id="UP001244341"/>
    </source>
</evidence>
<feature type="region of interest" description="Disordered" evidence="7">
    <location>
        <begin position="248"/>
        <end position="352"/>
    </location>
</feature>
<gene>
    <name evidence="8" type="ORF">OEZ85_011240</name>
</gene>
<feature type="region of interest" description="Disordered" evidence="7">
    <location>
        <begin position="56"/>
        <end position="202"/>
    </location>
</feature>
<feature type="compositionally biased region" description="Basic and acidic residues" evidence="7">
    <location>
        <begin position="374"/>
        <end position="389"/>
    </location>
</feature>
<comment type="similarity">
    <text evidence="3">Belongs to the NOP53 family.</text>
</comment>
<comment type="subcellular location">
    <subcellularLocation>
        <location evidence="1">Nucleus</location>
        <location evidence="1">Nucleolus</location>
    </subcellularLocation>
    <subcellularLocation>
        <location evidence="2">Nucleus</location>
        <location evidence="2">Nucleoplasm</location>
    </subcellularLocation>
</comment>
<keyword evidence="6" id="KW-0539">Nucleus</keyword>
<dbReference type="InterPro" id="IPR011687">
    <property type="entry name" value="Nop53/GLTSCR2"/>
</dbReference>
<evidence type="ECO:0000256" key="7">
    <source>
        <dbReference type="SAM" id="MobiDB-lite"/>
    </source>
</evidence>
<feature type="compositionally biased region" description="Acidic residues" evidence="7">
    <location>
        <begin position="260"/>
        <end position="275"/>
    </location>
</feature>
<feature type="region of interest" description="Disordered" evidence="7">
    <location>
        <begin position="1"/>
        <end position="21"/>
    </location>
</feature>
<keyword evidence="5" id="KW-0690">Ribosome biogenesis</keyword>
<dbReference type="Proteomes" id="UP001244341">
    <property type="component" value="Chromosome 2b"/>
</dbReference>
<feature type="compositionally biased region" description="Basic residues" evidence="7">
    <location>
        <begin position="7"/>
        <end position="17"/>
    </location>
</feature>
<dbReference type="Pfam" id="PF07767">
    <property type="entry name" value="Nop53"/>
    <property type="match status" value="1"/>
</dbReference>
<feature type="compositionally biased region" description="Low complexity" evidence="7">
    <location>
        <begin position="112"/>
        <end position="129"/>
    </location>
</feature>
<proteinExistence type="inferred from homology"/>
<feature type="compositionally biased region" description="Low complexity" evidence="7">
    <location>
        <begin position="303"/>
        <end position="322"/>
    </location>
</feature>
<feature type="compositionally biased region" description="Basic and acidic residues" evidence="7">
    <location>
        <begin position="323"/>
        <end position="349"/>
    </location>
</feature>
<keyword evidence="9" id="KW-1185">Reference proteome</keyword>
<evidence type="ECO:0000256" key="4">
    <source>
        <dbReference type="ARBA" id="ARBA00018339"/>
    </source>
</evidence>
<feature type="compositionally biased region" description="Acidic residues" evidence="7">
    <location>
        <begin position="287"/>
        <end position="302"/>
    </location>
</feature>
<feature type="region of interest" description="Disordered" evidence="7">
    <location>
        <begin position="505"/>
        <end position="530"/>
    </location>
</feature>
<evidence type="ECO:0000256" key="6">
    <source>
        <dbReference type="ARBA" id="ARBA00023242"/>
    </source>
</evidence>
<dbReference type="PANTHER" id="PTHR14211">
    <property type="entry name" value="GLIOMA SUPPRESSOR CANDIDATE REGION GENE 2"/>
    <property type="match status" value="1"/>
</dbReference>
<feature type="compositionally biased region" description="Low complexity" evidence="7">
    <location>
        <begin position="517"/>
        <end position="530"/>
    </location>
</feature>
<dbReference type="PIRSF" id="PIRSF017302">
    <property type="entry name" value="Gltscr2"/>
    <property type="match status" value="1"/>
</dbReference>
<evidence type="ECO:0000256" key="2">
    <source>
        <dbReference type="ARBA" id="ARBA00004642"/>
    </source>
</evidence>
<name>A0ABY8TPP7_TETOB</name>
<feature type="compositionally biased region" description="Low complexity" evidence="7">
    <location>
        <begin position="167"/>
        <end position="190"/>
    </location>
</feature>
<sequence length="548" mass="59225">MGGPKTKTSRKGKKAWRKNIDASEIETFLQDEGHKQQREPAVQTLKDEELFVLDKAADDSAVPAAVRRQSKRREQKPLRSQLILDSLRDGITPLQQASRKPKEAGRPLPNSKPAAAGAAAAVVPAAAAQPKKRQRRQQQGPVTDLWADEAAAAKDGDWTSHASGNELLRLAQLSKQQQQQAAAAAAAKRSSSSKRKRPAPAPIAAVEVDLPGCSFNPEYEAHQDALAVAVAREYKQQLKEELAPKAPSLFAPAGYKPGDELEELLADAEADDDEQQQQQALPAAAADENEIAIDADDDDDATAADAAIGQPIGKAAAAAASRAADKKTRKDRNKEARKKQQELEAEAKRQLKRQRQQLEALPVLQQQLAEEEEEQRKVQERRQVVKQEKAAIQPPRLGKHKWEAPAPEVLTSDQIGTGSLRRLQPCFLVTEDRFKALQKRGLIEPRKRAGQKAGRKVEYVTGERREKAEERQQEVREMTAARKKAAKAGKGNAAAVQGLLKVAGGGVGKKPGKQQGKKGQQGGQAAAAAVAEPGLVMPLAVGGDDGGW</sequence>
<evidence type="ECO:0000256" key="3">
    <source>
        <dbReference type="ARBA" id="ARBA00008838"/>
    </source>
</evidence>
<organism evidence="8 9">
    <name type="scientific">Tetradesmus obliquus</name>
    <name type="common">Green alga</name>
    <name type="synonym">Acutodesmus obliquus</name>
    <dbReference type="NCBI Taxonomy" id="3088"/>
    <lineage>
        <taxon>Eukaryota</taxon>
        <taxon>Viridiplantae</taxon>
        <taxon>Chlorophyta</taxon>
        <taxon>core chlorophytes</taxon>
        <taxon>Chlorophyceae</taxon>
        <taxon>CS clade</taxon>
        <taxon>Sphaeropleales</taxon>
        <taxon>Scenedesmaceae</taxon>
        <taxon>Tetradesmus</taxon>
    </lineage>
</organism>
<dbReference type="PANTHER" id="PTHR14211:SF7">
    <property type="entry name" value="RIBOSOME BIOGENESIS PROTEIN NOP53"/>
    <property type="match status" value="1"/>
</dbReference>
<evidence type="ECO:0000256" key="5">
    <source>
        <dbReference type="ARBA" id="ARBA00022517"/>
    </source>
</evidence>
<evidence type="ECO:0000313" key="8">
    <source>
        <dbReference type="EMBL" id="WIA11095.1"/>
    </source>
</evidence>
<dbReference type="EMBL" id="CP126209">
    <property type="protein sequence ID" value="WIA11095.1"/>
    <property type="molecule type" value="Genomic_DNA"/>
</dbReference>
<protein>
    <recommendedName>
        <fullName evidence="4">Ribosome biogenesis protein NOP53</fullName>
    </recommendedName>
</protein>
<feature type="compositionally biased region" description="Low complexity" evidence="7">
    <location>
        <begin position="276"/>
        <end position="286"/>
    </location>
</feature>
<evidence type="ECO:0000256" key="1">
    <source>
        <dbReference type="ARBA" id="ARBA00004604"/>
    </source>
</evidence>
<feature type="compositionally biased region" description="Basic and acidic residues" evidence="7">
    <location>
        <begin position="455"/>
        <end position="472"/>
    </location>
</feature>